<name>A0A0J1CSJ0_9BURK</name>
<dbReference type="RefSeq" id="WP_047849395.1">
    <property type="nucleotide sequence ID" value="NZ_AEJF01000144.1"/>
</dbReference>
<reference evidence="5 6" key="1">
    <citation type="journal article" date="2015" name="Genome Announc.">
        <title>Draft Genome Sequence of Burkholderia sp. Strain PML1(12), an Ectomycorrhizosphere-Inhabiting Bacterium with Effective Mineral-Weathering Ability.</title>
        <authorList>
            <person name="Uroz S."/>
            <person name="Oger P."/>
        </authorList>
    </citation>
    <scope>NUCLEOTIDE SEQUENCE [LARGE SCALE GENOMIC DNA]</scope>
    <source>
        <strain evidence="6">PML1(12)</strain>
    </source>
</reference>
<evidence type="ECO:0000256" key="3">
    <source>
        <dbReference type="ARBA" id="ARBA00022679"/>
    </source>
</evidence>
<dbReference type="GO" id="GO:0016757">
    <property type="term" value="F:glycosyltransferase activity"/>
    <property type="evidence" value="ECO:0007669"/>
    <property type="project" value="UniProtKB-KW"/>
</dbReference>
<sequence>MKIGIVTVLFKSDNVIDGFIDSMNAQTFENFHILFVENDVANPHCERVIDEMLTTPFTFVRNYENTGVAAGNNQGIDFFLCDRSYTHLLFLNNDIEVDPDFLQKHVQILQLHPEVDALAPKMFYYKPEDKVWYAGGKLSYLKGGSRHFGHNKPDRLTTDALYRVDYAPTCSLIVKTWQLRKAGIRMWEELFVYYDDTVFCHELNQAGFRMYFTPTIRLRHKISSSTGGSKSDFSRYFMTRNWLYWGLKRRNYAVLTSALALSGFHFVARNKIEIRAMRDALQMTRALPQQAVAD</sequence>
<keyword evidence="2" id="KW-0328">Glycosyltransferase</keyword>
<evidence type="ECO:0000256" key="1">
    <source>
        <dbReference type="ARBA" id="ARBA00006739"/>
    </source>
</evidence>
<dbReference type="AlphaFoldDB" id="A0A0J1CSJ0"/>
<dbReference type="InterPro" id="IPR001173">
    <property type="entry name" value="Glyco_trans_2-like"/>
</dbReference>
<evidence type="ECO:0000313" key="6">
    <source>
        <dbReference type="Proteomes" id="UP000035963"/>
    </source>
</evidence>
<keyword evidence="6" id="KW-1185">Reference proteome</keyword>
<comment type="caution">
    <text evidence="5">The sequence shown here is derived from an EMBL/GenBank/DDBJ whole genome shotgun (WGS) entry which is preliminary data.</text>
</comment>
<dbReference type="Pfam" id="PF00535">
    <property type="entry name" value="Glycos_transf_2"/>
    <property type="match status" value="1"/>
</dbReference>
<dbReference type="EMBL" id="AEJF01000144">
    <property type="protein sequence ID" value="KLU23585.1"/>
    <property type="molecule type" value="Genomic_DNA"/>
</dbReference>
<dbReference type="SUPFAM" id="SSF53448">
    <property type="entry name" value="Nucleotide-diphospho-sugar transferases"/>
    <property type="match status" value="1"/>
</dbReference>
<accession>A0A0J1CSJ0</accession>
<keyword evidence="3 5" id="KW-0808">Transferase</keyword>
<comment type="similarity">
    <text evidence="1">Belongs to the glycosyltransferase 2 family.</text>
</comment>
<evidence type="ECO:0000256" key="2">
    <source>
        <dbReference type="ARBA" id="ARBA00022676"/>
    </source>
</evidence>
<dbReference type="OrthoDB" id="9771846at2"/>
<protein>
    <submittedName>
        <fullName evidence="5">Glycosyl transferase</fullName>
    </submittedName>
</protein>
<proteinExistence type="inferred from homology"/>
<feature type="domain" description="Glycosyltransferase 2-like" evidence="4">
    <location>
        <begin position="5"/>
        <end position="166"/>
    </location>
</feature>
<dbReference type="PATRIC" id="fig|908627.4.peg.5515"/>
<evidence type="ECO:0000259" key="4">
    <source>
        <dbReference type="Pfam" id="PF00535"/>
    </source>
</evidence>
<dbReference type="Proteomes" id="UP000035963">
    <property type="component" value="Unassembled WGS sequence"/>
</dbReference>
<dbReference type="PANTHER" id="PTHR43179:SF12">
    <property type="entry name" value="GALACTOFURANOSYLTRANSFERASE GLFT2"/>
    <property type="match status" value="1"/>
</dbReference>
<dbReference type="PANTHER" id="PTHR43179">
    <property type="entry name" value="RHAMNOSYLTRANSFERASE WBBL"/>
    <property type="match status" value="1"/>
</dbReference>
<dbReference type="InterPro" id="IPR029044">
    <property type="entry name" value="Nucleotide-diphossugar_trans"/>
</dbReference>
<dbReference type="Gene3D" id="3.90.550.10">
    <property type="entry name" value="Spore Coat Polysaccharide Biosynthesis Protein SpsA, Chain A"/>
    <property type="match status" value="1"/>
</dbReference>
<evidence type="ECO:0000313" key="5">
    <source>
        <dbReference type="EMBL" id="KLU23585.1"/>
    </source>
</evidence>
<gene>
    <name evidence="5" type="ORF">EOS_24710</name>
</gene>
<organism evidence="5 6">
    <name type="scientific">Caballeronia mineralivorans PML1(12)</name>
    <dbReference type="NCBI Taxonomy" id="908627"/>
    <lineage>
        <taxon>Bacteria</taxon>
        <taxon>Pseudomonadati</taxon>
        <taxon>Pseudomonadota</taxon>
        <taxon>Betaproteobacteria</taxon>
        <taxon>Burkholderiales</taxon>
        <taxon>Burkholderiaceae</taxon>
        <taxon>Caballeronia</taxon>
    </lineage>
</organism>